<evidence type="ECO:0000313" key="1">
    <source>
        <dbReference type="EMBL" id="KAE8930106.1"/>
    </source>
</evidence>
<evidence type="ECO:0000313" key="6">
    <source>
        <dbReference type="EMBL" id="KAE9192437.1"/>
    </source>
</evidence>
<evidence type="ECO:0000313" key="8">
    <source>
        <dbReference type="EMBL" id="KAE9248263.1"/>
    </source>
</evidence>
<dbReference type="Proteomes" id="UP000441208">
    <property type="component" value="Unassembled WGS sequence"/>
</dbReference>
<evidence type="ECO:0000313" key="11">
    <source>
        <dbReference type="Proteomes" id="UP000433483"/>
    </source>
</evidence>
<dbReference type="Proteomes" id="UP000437068">
    <property type="component" value="Unassembled WGS sequence"/>
</dbReference>
<evidence type="ECO:0000313" key="13">
    <source>
        <dbReference type="Proteomes" id="UP000440367"/>
    </source>
</evidence>
<dbReference type="EMBL" id="QXFW01001477">
    <property type="protein sequence ID" value="KAE8990187.1"/>
    <property type="molecule type" value="Genomic_DNA"/>
</dbReference>
<gene>
    <name evidence="9" type="ORF">PF001_g8293</name>
    <name evidence="7" type="ORF">PF002_g19962</name>
    <name evidence="8" type="ORF">PF004_g3935</name>
    <name evidence="6" type="ORF">PF005_g18456</name>
    <name evidence="4" type="ORF">PF006_g16943</name>
    <name evidence="5" type="ORF">PF007_g4890</name>
    <name evidence="1" type="ORF">PF009_g19791</name>
    <name evidence="3" type="ORF">PF010_g13345</name>
    <name evidence="2" type="ORF">PF011_g18459</name>
</gene>
<evidence type="ECO:0000313" key="10">
    <source>
        <dbReference type="Proteomes" id="UP000429523"/>
    </source>
</evidence>
<dbReference type="Proteomes" id="UP000440367">
    <property type="component" value="Unassembled WGS sequence"/>
</dbReference>
<keyword evidence="11" id="KW-1185">Reference proteome</keyword>
<evidence type="ECO:0000313" key="2">
    <source>
        <dbReference type="EMBL" id="KAE8990187.1"/>
    </source>
</evidence>
<dbReference type="EMBL" id="QXFZ01000162">
    <property type="protein sequence ID" value="KAE9129460.1"/>
    <property type="molecule type" value="Genomic_DNA"/>
</dbReference>
<accession>A0A6A3XQH0</accession>
<dbReference type="EMBL" id="QXFX01000779">
    <property type="protein sequence ID" value="KAE9104542.1"/>
    <property type="molecule type" value="Genomic_DNA"/>
</dbReference>
<dbReference type="Proteomes" id="UP000460718">
    <property type="component" value="Unassembled WGS sequence"/>
</dbReference>
<comment type="caution">
    <text evidence="7">The sequence shown here is derived from an EMBL/GenBank/DDBJ whole genome shotgun (WGS) entry which is preliminary data.</text>
</comment>
<dbReference type="EMBL" id="QXGB01001343">
    <property type="protein sequence ID" value="KAE9192437.1"/>
    <property type="molecule type" value="Genomic_DNA"/>
</dbReference>
<sequence length="142" mass="14771">MLTDNVGMMLSIDMSRLDPRISELVRITKDLTTNPGRLVGDLLGNTGEMASSISALSGVPNRRASDLRTFAVDTIGTYGFLFGSTGVSNTAYQATNSDSIASSNSALSGVSNRRASDLSMFAADTIGTYGVLFGSTGVSNTV</sequence>
<evidence type="ECO:0000313" key="3">
    <source>
        <dbReference type="EMBL" id="KAE9104542.1"/>
    </source>
</evidence>
<evidence type="ECO:0000313" key="18">
    <source>
        <dbReference type="Proteomes" id="UP000488956"/>
    </source>
</evidence>
<dbReference type="EMBL" id="QXGF01001423">
    <property type="protein sequence ID" value="KAE8930106.1"/>
    <property type="molecule type" value="Genomic_DNA"/>
</dbReference>
<dbReference type="Proteomes" id="UP000476176">
    <property type="component" value="Unassembled WGS sequence"/>
</dbReference>
<dbReference type="OrthoDB" id="10307427at2759"/>
<evidence type="ECO:0000313" key="16">
    <source>
        <dbReference type="Proteomes" id="UP000460718"/>
    </source>
</evidence>
<dbReference type="Proteomes" id="UP000488956">
    <property type="component" value="Unassembled WGS sequence"/>
</dbReference>
<dbReference type="Proteomes" id="UP000433483">
    <property type="component" value="Unassembled WGS sequence"/>
</dbReference>
<dbReference type="EMBL" id="QXGE01000373">
    <property type="protein sequence ID" value="KAE9314377.1"/>
    <property type="molecule type" value="Genomic_DNA"/>
</dbReference>
<dbReference type="EMBL" id="QXGD01001417">
    <property type="protein sequence ID" value="KAE9206591.1"/>
    <property type="molecule type" value="Genomic_DNA"/>
</dbReference>
<evidence type="ECO:0000313" key="9">
    <source>
        <dbReference type="EMBL" id="KAE9314377.1"/>
    </source>
</evidence>
<evidence type="ECO:0000313" key="4">
    <source>
        <dbReference type="EMBL" id="KAE9125560.1"/>
    </source>
</evidence>
<dbReference type="AlphaFoldDB" id="A0A6A3XQH0"/>
<proteinExistence type="predicted"/>
<evidence type="ECO:0000313" key="7">
    <source>
        <dbReference type="EMBL" id="KAE9206591.1"/>
    </source>
</evidence>
<dbReference type="Proteomes" id="UP000440732">
    <property type="component" value="Unassembled WGS sequence"/>
</dbReference>
<dbReference type="EMBL" id="QXGA01001212">
    <property type="protein sequence ID" value="KAE9125560.1"/>
    <property type="molecule type" value="Genomic_DNA"/>
</dbReference>
<evidence type="ECO:0000313" key="5">
    <source>
        <dbReference type="EMBL" id="KAE9129460.1"/>
    </source>
</evidence>
<evidence type="ECO:0000313" key="12">
    <source>
        <dbReference type="Proteomes" id="UP000437068"/>
    </source>
</evidence>
<dbReference type="Proteomes" id="UP000429523">
    <property type="component" value="Unassembled WGS sequence"/>
</dbReference>
<reference evidence="10 11" key="1">
    <citation type="submission" date="2018-08" db="EMBL/GenBank/DDBJ databases">
        <title>Genomic investigation of the strawberry pathogen Phytophthora fragariae indicates pathogenicity is determined by transcriptional variation in three key races.</title>
        <authorList>
            <person name="Adams T.M."/>
            <person name="Armitage A.D."/>
            <person name="Sobczyk M.K."/>
            <person name="Bates H.J."/>
            <person name="Dunwell J.M."/>
            <person name="Nellist C.F."/>
            <person name="Harrison R.J."/>
        </authorList>
    </citation>
    <scope>NUCLEOTIDE SEQUENCE [LARGE SCALE GENOMIC DNA]</scope>
    <source>
        <strain evidence="9 12">A4</strain>
        <strain evidence="7 13">BC-1</strain>
        <strain evidence="8 17">BC-23</strain>
        <strain evidence="6 11">NOV-27</strain>
        <strain evidence="4 14">NOV-5</strain>
        <strain evidence="5 15">NOV-71</strain>
        <strain evidence="1 10">NOV-9</strain>
        <strain evidence="3 18">ONT-3</strain>
        <strain evidence="2 16">SCRP245</strain>
    </source>
</reference>
<organism evidence="7 13">
    <name type="scientific">Phytophthora fragariae</name>
    <dbReference type="NCBI Taxonomy" id="53985"/>
    <lineage>
        <taxon>Eukaryota</taxon>
        <taxon>Sar</taxon>
        <taxon>Stramenopiles</taxon>
        <taxon>Oomycota</taxon>
        <taxon>Peronosporomycetes</taxon>
        <taxon>Peronosporales</taxon>
        <taxon>Peronosporaceae</taxon>
        <taxon>Phytophthora</taxon>
    </lineage>
</organism>
<evidence type="ECO:0000313" key="15">
    <source>
        <dbReference type="Proteomes" id="UP000441208"/>
    </source>
</evidence>
<protein>
    <submittedName>
        <fullName evidence="7">Uncharacterized protein</fullName>
    </submittedName>
</protein>
<evidence type="ECO:0000313" key="17">
    <source>
        <dbReference type="Proteomes" id="UP000476176"/>
    </source>
</evidence>
<name>A0A6A3XQH0_9STRA</name>
<dbReference type="EMBL" id="QXGC01000130">
    <property type="protein sequence ID" value="KAE9248263.1"/>
    <property type="molecule type" value="Genomic_DNA"/>
</dbReference>
<evidence type="ECO:0000313" key="14">
    <source>
        <dbReference type="Proteomes" id="UP000440732"/>
    </source>
</evidence>